<name>A0A318JQ89_9NOCA</name>
<comment type="function">
    <text evidence="1">Involved in the transposition of the insertion sequence.</text>
</comment>
<dbReference type="GO" id="GO:0003676">
    <property type="term" value="F:nucleic acid binding"/>
    <property type="evidence" value="ECO:0007669"/>
    <property type="project" value="InterPro"/>
</dbReference>
<dbReference type="SUPFAM" id="SSF53098">
    <property type="entry name" value="Ribonuclease H-like"/>
    <property type="match status" value="1"/>
</dbReference>
<dbReference type="GO" id="GO:0015074">
    <property type="term" value="P:DNA integration"/>
    <property type="evidence" value="ECO:0007669"/>
    <property type="project" value="InterPro"/>
</dbReference>
<dbReference type="OrthoDB" id="4281720at2"/>
<evidence type="ECO:0000313" key="4">
    <source>
        <dbReference type="Proteomes" id="UP000247569"/>
    </source>
</evidence>
<dbReference type="Pfam" id="PF00665">
    <property type="entry name" value="rve"/>
    <property type="match status" value="1"/>
</dbReference>
<dbReference type="Pfam" id="PF13276">
    <property type="entry name" value="HTH_21"/>
    <property type="match status" value="1"/>
</dbReference>
<dbReference type="InterPro" id="IPR050900">
    <property type="entry name" value="Transposase_IS3/IS150/IS904"/>
</dbReference>
<dbReference type="NCBIfam" id="NF033516">
    <property type="entry name" value="transpos_IS3"/>
    <property type="match status" value="1"/>
</dbReference>
<dbReference type="Gene3D" id="3.30.420.10">
    <property type="entry name" value="Ribonuclease H-like superfamily/Ribonuclease H"/>
    <property type="match status" value="1"/>
</dbReference>
<reference evidence="3 4" key="1">
    <citation type="submission" date="2018-05" db="EMBL/GenBank/DDBJ databases">
        <title>Genomic Encyclopedia of Type Strains, Phase IV (KMG-IV): sequencing the most valuable type-strain genomes for metagenomic binning, comparative biology and taxonomic classification.</title>
        <authorList>
            <person name="Goeker M."/>
        </authorList>
    </citation>
    <scope>NUCLEOTIDE SEQUENCE [LARGE SCALE GENOMIC DNA]</scope>
    <source>
        <strain evidence="3 4">DSM 44704</strain>
    </source>
</reference>
<evidence type="ECO:0000313" key="3">
    <source>
        <dbReference type="EMBL" id="PXX51860.1"/>
    </source>
</evidence>
<dbReference type="InterPro" id="IPR001584">
    <property type="entry name" value="Integrase_cat-core"/>
</dbReference>
<dbReference type="Pfam" id="PF13333">
    <property type="entry name" value="rve_2"/>
    <property type="match status" value="1"/>
</dbReference>
<dbReference type="InterPro" id="IPR025948">
    <property type="entry name" value="HTH-like_dom"/>
</dbReference>
<proteinExistence type="predicted"/>
<dbReference type="RefSeq" id="WP_040740363.1">
    <property type="nucleotide sequence ID" value="NZ_QJKF01000046.1"/>
</dbReference>
<evidence type="ECO:0000256" key="1">
    <source>
        <dbReference type="ARBA" id="ARBA00002286"/>
    </source>
</evidence>
<feature type="domain" description="Integrase catalytic" evidence="2">
    <location>
        <begin position="120"/>
        <end position="296"/>
    </location>
</feature>
<dbReference type="AlphaFoldDB" id="A0A318JQ89"/>
<dbReference type="InterPro" id="IPR048020">
    <property type="entry name" value="Transpos_IS3"/>
</dbReference>
<dbReference type="EMBL" id="QJKF01000046">
    <property type="protein sequence ID" value="PXX51860.1"/>
    <property type="molecule type" value="Genomic_DNA"/>
</dbReference>
<protein>
    <submittedName>
        <fullName evidence="3">Transposase InsO family protein</fullName>
    </submittedName>
</protein>
<dbReference type="PROSITE" id="PS50994">
    <property type="entry name" value="INTEGRASE"/>
    <property type="match status" value="1"/>
</dbReference>
<evidence type="ECO:0000259" key="2">
    <source>
        <dbReference type="PROSITE" id="PS50994"/>
    </source>
</evidence>
<sequence>MAAECAGSDVTTTRRSGRADVVRMARLLEVSRTGYYQYVKRATATALTDRQQRRADLEVKVLAAHRDSGGVYGSPRITAELRAAGEVVSEKTVAKIMAGIGVAGISPRTFKTRTTVVDPAASLPADLVARCFDQGRVDAVWSTDITYLSCGGIDMYLCAVRDEHSKKVLGWAVADHMRVELVTTAVDMAATTRPGRCLGTILHSDRGSQYTAQAMVEACARHGLRRSMGATGICWDNAGAESLWSSFKHEYYYRHVFATKPELVAAVDNWIDFYNTTRRHSSIGMLSPDNYEKSLTAATEAA</sequence>
<dbReference type="InterPro" id="IPR012337">
    <property type="entry name" value="RNaseH-like_sf"/>
</dbReference>
<accession>A0A318JQ89</accession>
<dbReference type="InterPro" id="IPR036397">
    <property type="entry name" value="RNaseH_sf"/>
</dbReference>
<keyword evidence="4" id="KW-1185">Reference proteome</keyword>
<comment type="caution">
    <text evidence="3">The sequence shown here is derived from an EMBL/GenBank/DDBJ whole genome shotgun (WGS) entry which is preliminary data.</text>
</comment>
<dbReference type="PANTHER" id="PTHR46889:SF4">
    <property type="entry name" value="TRANSPOSASE INSO FOR INSERTION SEQUENCE ELEMENT IS911B-RELATED"/>
    <property type="match status" value="1"/>
</dbReference>
<dbReference type="PANTHER" id="PTHR46889">
    <property type="entry name" value="TRANSPOSASE INSF FOR INSERTION SEQUENCE IS3B-RELATED"/>
    <property type="match status" value="1"/>
</dbReference>
<gene>
    <name evidence="3" type="ORF">DFR70_1462</name>
</gene>
<organism evidence="3 4">
    <name type="scientific">Nocardia tenerifensis</name>
    <dbReference type="NCBI Taxonomy" id="228006"/>
    <lineage>
        <taxon>Bacteria</taxon>
        <taxon>Bacillati</taxon>
        <taxon>Actinomycetota</taxon>
        <taxon>Actinomycetes</taxon>
        <taxon>Mycobacteriales</taxon>
        <taxon>Nocardiaceae</taxon>
        <taxon>Nocardia</taxon>
    </lineage>
</organism>
<dbReference type="Proteomes" id="UP000247569">
    <property type="component" value="Unassembled WGS sequence"/>
</dbReference>